<accession>A0A6M5YMI8</accession>
<evidence type="ECO:0000313" key="1">
    <source>
        <dbReference type="EMBL" id="QJW95155.1"/>
    </source>
</evidence>
<sequence length="293" mass="30115">MGGMPFHIQSGATATYHNGVLVGVNATATGPTLITVNQGTVNVGGSVAPIAYDAADTVQSFTLPDGTVGAISMTIPWDQVDSTQASQSLTPTALNLNIAGQNFAYGSANYTIAPTLLFSNGTFQGVNFSLNTAAVPGFAYTTVALNGLNATITAATGQQFLVAAPPTTTMLGLDFSAVQTASFTYDMSINVTYTDGTSKTVDFSVPAGTTNSGLRDMVYSALKGAGLPETPVLSGNNRLIVEGTAKAALKTVWIQAAKQPKSGLNPSVVDLKVNGQLNTPTVTPNLIVKPYQP</sequence>
<proteinExistence type="predicted"/>
<reference evidence="2" key="1">
    <citation type="submission" date="2020-05" db="EMBL/GenBank/DDBJ databases">
        <title>Frigoriglobus tundricola gen. nov., sp. nov., a psychrotolerant cellulolytic planctomycete of the family Gemmataceae with two divergent copies of 16S rRNA gene.</title>
        <authorList>
            <person name="Kulichevskaya I.S."/>
            <person name="Ivanova A.A."/>
            <person name="Naumoff D.G."/>
            <person name="Beletsky A.V."/>
            <person name="Rijpstra W.I.C."/>
            <person name="Sinninghe Damste J.S."/>
            <person name="Mardanov A.V."/>
            <person name="Ravin N.V."/>
            <person name="Dedysh S.N."/>
        </authorList>
    </citation>
    <scope>NUCLEOTIDE SEQUENCE [LARGE SCALE GENOMIC DNA]</scope>
    <source>
        <strain evidence="2">PL17</strain>
    </source>
</reference>
<dbReference type="AlphaFoldDB" id="A0A6M5YMI8"/>
<organism evidence="1 2">
    <name type="scientific">Frigoriglobus tundricola</name>
    <dbReference type="NCBI Taxonomy" id="2774151"/>
    <lineage>
        <taxon>Bacteria</taxon>
        <taxon>Pseudomonadati</taxon>
        <taxon>Planctomycetota</taxon>
        <taxon>Planctomycetia</taxon>
        <taxon>Gemmatales</taxon>
        <taxon>Gemmataceae</taxon>
        <taxon>Frigoriglobus</taxon>
    </lineage>
</organism>
<dbReference type="EMBL" id="CP053452">
    <property type="protein sequence ID" value="QJW95155.1"/>
    <property type="molecule type" value="Genomic_DNA"/>
</dbReference>
<gene>
    <name evidence="1" type="ORF">FTUN_2694</name>
</gene>
<dbReference type="Proteomes" id="UP000503447">
    <property type="component" value="Chromosome"/>
</dbReference>
<dbReference type="KEGG" id="ftj:FTUN_2694"/>
<name>A0A6M5YMI8_9BACT</name>
<evidence type="ECO:0000313" key="2">
    <source>
        <dbReference type="Proteomes" id="UP000503447"/>
    </source>
</evidence>
<protein>
    <submittedName>
        <fullName evidence="1">Uncharacterized protein</fullName>
    </submittedName>
</protein>
<keyword evidence="2" id="KW-1185">Reference proteome</keyword>